<keyword evidence="6" id="KW-1185">Reference proteome</keyword>
<evidence type="ECO:0000313" key="5">
    <source>
        <dbReference type="EMBL" id="CAD6195464.1"/>
    </source>
</evidence>
<comment type="caution">
    <text evidence="5">The sequence shown here is derived from an EMBL/GenBank/DDBJ whole genome shotgun (WGS) entry which is preliminary data.</text>
</comment>
<name>A0A8S1HI85_9PELO</name>
<dbReference type="InterPro" id="IPR012677">
    <property type="entry name" value="Nucleotide-bd_a/b_plait_sf"/>
</dbReference>
<gene>
    <name evidence="5" type="ORF">CAUJ_LOCUS11383</name>
</gene>
<dbReference type="Proteomes" id="UP000835052">
    <property type="component" value="Unassembled WGS sequence"/>
</dbReference>
<keyword evidence="3" id="KW-0539">Nucleus</keyword>
<dbReference type="Pfam" id="PF25524">
    <property type="entry name" value="RSLD_CPSF6"/>
    <property type="match status" value="1"/>
</dbReference>
<evidence type="ECO:0000256" key="2">
    <source>
        <dbReference type="ARBA" id="ARBA00022664"/>
    </source>
</evidence>
<evidence type="ECO:0000256" key="1">
    <source>
        <dbReference type="ARBA" id="ARBA00004123"/>
    </source>
</evidence>
<evidence type="ECO:0000259" key="4">
    <source>
        <dbReference type="Pfam" id="PF25524"/>
    </source>
</evidence>
<dbReference type="GO" id="GO:0003676">
    <property type="term" value="F:nucleic acid binding"/>
    <property type="evidence" value="ECO:0007669"/>
    <property type="project" value="InterPro"/>
</dbReference>
<protein>
    <recommendedName>
        <fullName evidence="4">CPSF6/7 RSLD domain-containing protein</fullName>
    </recommendedName>
</protein>
<dbReference type="GO" id="GO:0005634">
    <property type="term" value="C:nucleus"/>
    <property type="evidence" value="ECO:0007669"/>
    <property type="project" value="UniProtKB-SubCell"/>
</dbReference>
<dbReference type="PANTHER" id="PTHR23204">
    <property type="entry name" value="CLEAVAGE AND POLYADENYLATION SPECIFIC FACTOR"/>
    <property type="match status" value="1"/>
</dbReference>
<dbReference type="EMBL" id="CAJGYM010000055">
    <property type="protein sequence ID" value="CAD6195464.1"/>
    <property type="molecule type" value="Genomic_DNA"/>
</dbReference>
<sequence length="599" mass="65067">MAEIDEAILLGDSKETGRISVDDSVLDLDSDIAGEDEASKLKKEDLDLYDDVIAPSNTSFDSSTPVTTVPATTTPVEVKTQQKYSYSSSGAATFSTSTDKKYCCYVGNMVWWNTDADLMKLMAEIGLARSDFADMKFFENRTNGQSRGYALMVMNTEKAVKTLLEQLPSKQMHGQNPIVLPYSKISLAKLEDGQAKPLMRADTKAKKIEENCVNMGTIRIGGTSSGGGMMMGNRGPAGMMIRPSGPTPLMQPLPGPPPTRIMPMNGGMAQPMMNRPQPLIGAPPQQQGPTAAGIAQQLLGVIAQTANPGGQMRQMMPNTNTLPPPMQQPMMSAPPPNNMPFMTQGPPPNMQARPPQFNPNPMGYGQPQPLMGINTAMKPPQAMPVHVNPQMLSSMQGGHMSINEVEFEEIMNRNRTVASSAISRAVADASSGDIKSATETLLMAIDLIKSSRASHDDRCRLLVNSLEDTLKGIENKAYPSSSRSKHRDPALAVAPIHVLLRLIAPVDAINSLKIYLFPFFVFKLYLVSSYYTPFFDYTVSICDSLQVKRGRRYGVAEASSGASFDVDGDKSLLTVVPRQKNESSPFNVVNLLVKLSSPY</sequence>
<dbReference type="InterPro" id="IPR034772">
    <property type="entry name" value="CPSF6/7"/>
</dbReference>
<dbReference type="InterPro" id="IPR057951">
    <property type="entry name" value="CPSF6/7_RSLD_N"/>
</dbReference>
<reference evidence="5" key="1">
    <citation type="submission" date="2020-10" db="EMBL/GenBank/DDBJ databases">
        <authorList>
            <person name="Kikuchi T."/>
        </authorList>
    </citation>
    <scope>NUCLEOTIDE SEQUENCE</scope>
    <source>
        <strain evidence="5">NKZ352</strain>
    </source>
</reference>
<dbReference type="Gene3D" id="3.30.70.330">
    <property type="match status" value="1"/>
</dbReference>
<accession>A0A8S1HI85</accession>
<dbReference type="SUPFAM" id="SSF54928">
    <property type="entry name" value="RNA-binding domain, RBD"/>
    <property type="match status" value="1"/>
</dbReference>
<evidence type="ECO:0000256" key="3">
    <source>
        <dbReference type="ARBA" id="ARBA00023242"/>
    </source>
</evidence>
<dbReference type="GO" id="GO:0006397">
    <property type="term" value="P:mRNA processing"/>
    <property type="evidence" value="ECO:0007669"/>
    <property type="project" value="UniProtKB-KW"/>
</dbReference>
<dbReference type="OrthoDB" id="10065185at2759"/>
<evidence type="ECO:0000313" key="6">
    <source>
        <dbReference type="Proteomes" id="UP000835052"/>
    </source>
</evidence>
<organism evidence="5 6">
    <name type="scientific">Caenorhabditis auriculariae</name>
    <dbReference type="NCBI Taxonomy" id="2777116"/>
    <lineage>
        <taxon>Eukaryota</taxon>
        <taxon>Metazoa</taxon>
        <taxon>Ecdysozoa</taxon>
        <taxon>Nematoda</taxon>
        <taxon>Chromadorea</taxon>
        <taxon>Rhabditida</taxon>
        <taxon>Rhabditina</taxon>
        <taxon>Rhabditomorpha</taxon>
        <taxon>Rhabditoidea</taxon>
        <taxon>Rhabditidae</taxon>
        <taxon>Peloderinae</taxon>
        <taxon>Caenorhabditis</taxon>
    </lineage>
</organism>
<proteinExistence type="predicted"/>
<keyword evidence="2" id="KW-0507">mRNA processing</keyword>
<feature type="domain" description="CPSF6/7 RSLD" evidence="4">
    <location>
        <begin position="406"/>
        <end position="488"/>
    </location>
</feature>
<dbReference type="InterPro" id="IPR035979">
    <property type="entry name" value="RBD_domain_sf"/>
</dbReference>
<dbReference type="AlphaFoldDB" id="A0A8S1HI85"/>
<comment type="subcellular location">
    <subcellularLocation>
        <location evidence="1">Nucleus</location>
    </subcellularLocation>
</comment>